<gene>
    <name evidence="1" type="ORF">XELAEV_18004300mg</name>
</gene>
<accession>A0A974GYP8</accession>
<protein>
    <submittedName>
        <fullName evidence="1">Uncharacterized protein</fullName>
    </submittedName>
</protein>
<dbReference type="Proteomes" id="UP000694892">
    <property type="component" value="Unassembled WGS sequence"/>
</dbReference>
<name>A0A974GYP8_XENLA</name>
<dbReference type="EMBL" id="KV474200">
    <property type="protein sequence ID" value="OCT55760.1"/>
    <property type="molecule type" value="Genomic_DNA"/>
</dbReference>
<proteinExistence type="predicted"/>
<reference evidence="1" key="1">
    <citation type="submission" date="2016-05" db="EMBL/GenBank/DDBJ databases">
        <title>WGS assembly of Xenopus laevis.</title>
        <authorList>
            <person name="Session A."/>
            <person name="Uno Y."/>
            <person name="Kwon T."/>
            <person name="Chapman J."/>
            <person name="Toyoda A."/>
            <person name="Takahashi S."/>
            <person name="Fukui A."/>
            <person name="Hikosaka A."/>
            <person name="Putnam N."/>
            <person name="Stites J."/>
            <person name="Van Heeringen S."/>
            <person name="Quigley I."/>
            <person name="Heinz S."/>
            <person name="Hellsten U."/>
            <person name="Lyons J."/>
            <person name="Suzuki A."/>
            <person name="Kondo M."/>
            <person name="Ogino H."/>
            <person name="Ochi H."/>
            <person name="Bogdanovic O."/>
            <person name="Lister R."/>
            <person name="Georgiou G."/>
            <person name="Paranjpe S."/>
            <person name="Van Kruijsbergen I."/>
            <person name="Mozaffari S."/>
            <person name="Shu S."/>
            <person name="Schmutz J."/>
            <person name="Jenkins J."/>
            <person name="Grimwood J."/>
            <person name="Carlson J."/>
            <person name="Mitros T."/>
            <person name="Simakov O."/>
            <person name="Heald R."/>
            <person name="Miller K."/>
            <person name="Haudenschild C."/>
            <person name="Kuroki Y."/>
            <person name="Tanaka T."/>
            <person name="Michiue T."/>
            <person name="Watanabe M."/>
            <person name="Kinoshita T."/>
            <person name="Ohta Y."/>
            <person name="Mawaribuchi S."/>
            <person name="Suzuki Y."/>
            <person name="Haramoto Y."/>
            <person name="Yamamoto T."/>
            <person name="Takagi C."/>
            <person name="Kitzman J."/>
            <person name="Shendure J."/>
            <person name="Nakayama T."/>
            <person name="Izutsu Y."/>
            <person name="Robert J."/>
            <person name="Dichmann D."/>
            <person name="Flajnik M."/>
            <person name="Houston D."/>
            <person name="Marcotte E."/>
            <person name="Wallingford J."/>
            <person name="Ito Y."/>
            <person name="Asashima M."/>
            <person name="Ueno N."/>
            <person name="Matsuda Y."/>
            <person name="Jan Veenstra G."/>
            <person name="Fujiyama A."/>
            <person name="Harland R."/>
            <person name="Taira M."/>
            <person name="Rokhsar D.S."/>
        </authorList>
    </citation>
    <scope>NUCLEOTIDE SEQUENCE</scope>
    <source>
        <strain evidence="1">J</strain>
        <tissue evidence="1">Blood</tissue>
    </source>
</reference>
<evidence type="ECO:0000313" key="1">
    <source>
        <dbReference type="EMBL" id="OCT55760.1"/>
    </source>
</evidence>
<organism evidence="1">
    <name type="scientific">Xenopus laevis</name>
    <name type="common">African clawed frog</name>
    <dbReference type="NCBI Taxonomy" id="8355"/>
    <lineage>
        <taxon>Eukaryota</taxon>
        <taxon>Metazoa</taxon>
        <taxon>Chordata</taxon>
        <taxon>Craniata</taxon>
        <taxon>Vertebrata</taxon>
        <taxon>Euteleostomi</taxon>
        <taxon>Amphibia</taxon>
        <taxon>Batrachia</taxon>
        <taxon>Anura</taxon>
        <taxon>Pipoidea</taxon>
        <taxon>Pipidae</taxon>
        <taxon>Xenopodinae</taxon>
        <taxon>Xenopus</taxon>
        <taxon>Xenopus</taxon>
    </lineage>
</organism>
<sequence>MVQRRPLRKAAVWFLLCPGSENLCMKESNTWQTPQRKKLCPYYDSTCSSVSRLTVMVYSDKNSQTCGHALTHLRGHCTLFLKGGY</sequence>
<dbReference type="AlphaFoldDB" id="A0A974GYP8"/>